<dbReference type="InParanoid" id="A0A177CLA4"/>
<proteinExistence type="predicted"/>
<evidence type="ECO:0000313" key="2">
    <source>
        <dbReference type="EMBL" id="OAG07648.1"/>
    </source>
</evidence>
<organism evidence="2 3">
    <name type="scientific">Paraphaeosphaeria sporulosa</name>
    <dbReference type="NCBI Taxonomy" id="1460663"/>
    <lineage>
        <taxon>Eukaryota</taxon>
        <taxon>Fungi</taxon>
        <taxon>Dikarya</taxon>
        <taxon>Ascomycota</taxon>
        <taxon>Pezizomycotina</taxon>
        <taxon>Dothideomycetes</taxon>
        <taxon>Pleosporomycetidae</taxon>
        <taxon>Pleosporales</taxon>
        <taxon>Massarineae</taxon>
        <taxon>Didymosphaeriaceae</taxon>
        <taxon>Paraphaeosphaeria</taxon>
    </lineage>
</organism>
<evidence type="ECO:0000313" key="3">
    <source>
        <dbReference type="Proteomes" id="UP000077069"/>
    </source>
</evidence>
<dbReference type="AlphaFoldDB" id="A0A177CLA4"/>
<dbReference type="EMBL" id="KV441551">
    <property type="protein sequence ID" value="OAG07648.1"/>
    <property type="molecule type" value="Genomic_DNA"/>
</dbReference>
<feature type="compositionally biased region" description="Polar residues" evidence="1">
    <location>
        <begin position="24"/>
        <end position="33"/>
    </location>
</feature>
<accession>A0A177CLA4</accession>
<protein>
    <submittedName>
        <fullName evidence="2">Uncharacterized protein</fullName>
    </submittedName>
</protein>
<keyword evidence="3" id="KW-1185">Reference proteome</keyword>
<name>A0A177CLA4_9PLEO</name>
<feature type="region of interest" description="Disordered" evidence="1">
    <location>
        <begin position="228"/>
        <end position="247"/>
    </location>
</feature>
<dbReference type="OrthoDB" id="3875902at2759"/>
<feature type="compositionally biased region" description="Basic and acidic residues" evidence="1">
    <location>
        <begin position="233"/>
        <end position="246"/>
    </location>
</feature>
<sequence length="390" mass="44336">MPGLELNAPIPPPIPPFDHISISPGCQTSSRTSLDLPVRPPARIRSHKRLSAPAPISRRESRAFNAPPPPPSTHETRSYSRSVRRYTPRVTSFQSVASAASAPAALQSPPTPSDPPSQYNPLQHYVPCLAPNCTNHYTAHLLGPTYYCPQAPYQLIRKRGLCPLHAHQDLKLANQRVKSTYEAMRQNCGRKTLGTIAAEFEAFVEQVREERAEESKRMERWQRQRVLPSAGVKGKDGKEGKEKENGKGQVWEEEWDWRYSPRPCTRKGCDEVWYSPFDNRLFLFYTTARPSGFVPLSTLCPGCAKFDVESAEERIEGRRRDVGGVVGPEFEEWYVQMGKDRELEVEYWEAAQERIVREEMGKWSVRSVQPKTTKQSKSKRLTKLDVCVVM</sequence>
<feature type="region of interest" description="Disordered" evidence="1">
    <location>
        <begin position="1"/>
        <end position="84"/>
    </location>
</feature>
<reference evidence="2 3" key="1">
    <citation type="submission" date="2016-05" db="EMBL/GenBank/DDBJ databases">
        <title>Comparative analysis of secretome profiles of manganese(II)-oxidizing ascomycete fungi.</title>
        <authorList>
            <consortium name="DOE Joint Genome Institute"/>
            <person name="Zeiner C.A."/>
            <person name="Purvine S.O."/>
            <person name="Zink E.M."/>
            <person name="Wu S."/>
            <person name="Pasa-Tolic L."/>
            <person name="Chaput D.L."/>
            <person name="Haridas S."/>
            <person name="Grigoriev I.V."/>
            <person name="Santelli C.M."/>
            <person name="Hansel C.M."/>
        </authorList>
    </citation>
    <scope>NUCLEOTIDE SEQUENCE [LARGE SCALE GENOMIC DNA]</scope>
    <source>
        <strain evidence="2 3">AP3s5-JAC2a</strain>
    </source>
</reference>
<gene>
    <name evidence="2" type="ORF">CC84DRAFT_1258697</name>
</gene>
<dbReference type="RefSeq" id="XP_018038013.1">
    <property type="nucleotide sequence ID" value="XM_018184848.1"/>
</dbReference>
<dbReference type="Proteomes" id="UP000077069">
    <property type="component" value="Unassembled WGS sequence"/>
</dbReference>
<dbReference type="GeneID" id="28768334"/>
<evidence type="ECO:0000256" key="1">
    <source>
        <dbReference type="SAM" id="MobiDB-lite"/>
    </source>
</evidence>